<evidence type="ECO:0000256" key="5">
    <source>
        <dbReference type="ARBA" id="ARBA00022692"/>
    </source>
</evidence>
<proteinExistence type="inferred from homology"/>
<keyword evidence="4 8" id="KW-1003">Cell membrane</keyword>
<evidence type="ECO:0000256" key="7">
    <source>
        <dbReference type="ARBA" id="ARBA00023136"/>
    </source>
</evidence>
<dbReference type="Gene3D" id="1.20.58.340">
    <property type="entry name" value="Magnesium transport protein CorA, transmembrane region"/>
    <property type="match status" value="2"/>
</dbReference>
<dbReference type="SUPFAM" id="SSF144083">
    <property type="entry name" value="Magnesium transport protein CorA, transmembrane region"/>
    <property type="match status" value="1"/>
</dbReference>
<feature type="transmembrane region" description="Helical" evidence="8">
    <location>
        <begin position="276"/>
        <end position="295"/>
    </location>
</feature>
<dbReference type="EMBL" id="JAZHYN010000022">
    <property type="protein sequence ID" value="MEF3366704.1"/>
    <property type="molecule type" value="Genomic_DNA"/>
</dbReference>
<keyword evidence="7 8" id="KW-0472">Membrane</keyword>
<name>A0ABU7XH46_9HYPH</name>
<dbReference type="NCBIfam" id="TIGR00383">
    <property type="entry name" value="corA"/>
    <property type="match status" value="1"/>
</dbReference>
<organism evidence="9 10">
    <name type="scientific">Methylocystis borbori</name>
    <dbReference type="NCBI Taxonomy" id="3118750"/>
    <lineage>
        <taxon>Bacteria</taxon>
        <taxon>Pseudomonadati</taxon>
        <taxon>Pseudomonadota</taxon>
        <taxon>Alphaproteobacteria</taxon>
        <taxon>Hyphomicrobiales</taxon>
        <taxon>Methylocystaceae</taxon>
        <taxon>Methylocystis</taxon>
    </lineage>
</organism>
<evidence type="ECO:0000256" key="2">
    <source>
        <dbReference type="ARBA" id="ARBA00009765"/>
    </source>
</evidence>
<dbReference type="Pfam" id="PF01544">
    <property type="entry name" value="CorA"/>
    <property type="match status" value="1"/>
</dbReference>
<dbReference type="PANTHER" id="PTHR46494:SF1">
    <property type="entry name" value="CORA FAMILY METAL ION TRANSPORTER (EUROFUNG)"/>
    <property type="match status" value="1"/>
</dbReference>
<evidence type="ECO:0000256" key="3">
    <source>
        <dbReference type="ARBA" id="ARBA00022448"/>
    </source>
</evidence>
<dbReference type="InterPro" id="IPR045861">
    <property type="entry name" value="CorA_cytoplasmic_dom"/>
</dbReference>
<comment type="similarity">
    <text evidence="2 8">Belongs to the CorA metal ion transporter (MIT) (TC 1.A.35) family.</text>
</comment>
<reference evidence="9 10" key="1">
    <citation type="submission" date="2024-02" db="EMBL/GenBank/DDBJ databases">
        <authorList>
            <person name="Grouzdev D."/>
        </authorList>
    </citation>
    <scope>NUCLEOTIDE SEQUENCE [LARGE SCALE GENOMIC DNA]</scope>
    <source>
        <strain evidence="9 10">9N</strain>
    </source>
</reference>
<evidence type="ECO:0000256" key="4">
    <source>
        <dbReference type="ARBA" id="ARBA00022475"/>
    </source>
</evidence>
<keyword evidence="8" id="KW-0406">Ion transport</keyword>
<keyword evidence="3 8" id="KW-0813">Transport</keyword>
<comment type="caution">
    <text evidence="9">The sequence shown here is derived from an EMBL/GenBank/DDBJ whole genome shotgun (WGS) entry which is preliminary data.</text>
</comment>
<dbReference type="InterPro" id="IPR002523">
    <property type="entry name" value="MgTranspt_CorA/ZnTranspt_ZntB"/>
</dbReference>
<dbReference type="RefSeq" id="WP_332081726.1">
    <property type="nucleotide sequence ID" value="NZ_JAZHYN010000022.1"/>
</dbReference>
<dbReference type="CDD" id="cd12830">
    <property type="entry name" value="MtCorA-like"/>
    <property type="match status" value="1"/>
</dbReference>
<keyword evidence="5 8" id="KW-0812">Transmembrane</keyword>
<evidence type="ECO:0000256" key="8">
    <source>
        <dbReference type="RuleBase" id="RU362010"/>
    </source>
</evidence>
<evidence type="ECO:0000313" key="10">
    <source>
        <dbReference type="Proteomes" id="UP001350748"/>
    </source>
</evidence>
<dbReference type="PANTHER" id="PTHR46494">
    <property type="entry name" value="CORA FAMILY METAL ION TRANSPORTER (EUROFUNG)"/>
    <property type="match status" value="1"/>
</dbReference>
<keyword evidence="10" id="KW-1185">Reference proteome</keyword>
<gene>
    <name evidence="8 9" type="primary">corA</name>
    <name evidence="9" type="ORF">V3H18_09180</name>
</gene>
<comment type="function">
    <text evidence="8">Mediates influx of magnesium ions.</text>
</comment>
<dbReference type="SUPFAM" id="SSF143865">
    <property type="entry name" value="CorA soluble domain-like"/>
    <property type="match status" value="1"/>
</dbReference>
<sequence>MDERPTTTSKEAGVVAASVYSEGRRVADIGIDEAGEWARREGHIVWIGLYEPSVALLERVGRQFSLHHLAIEDAIKAHQFPKLEEYEDSAFIVARTAQLVDGRIAFGETHIFVGHGFVVSVRHGASSSYAHVRERCEARIERLSEGEDFIVYAILDFIVDNYFPVLDSINEEVDDIEDHVLATTMGKGEIEQLYTLRRDLLRLRNAATPLADVCRRLERSDIVAIDPIMRPHFRDVRDHLRRVQERIDTMRETLAFAFEASLMTAQMQQTEISRRLAAWAAILAVPTAIAGIYGMNFEHMPELKWEYGYYVVLGVTLTICVALYWRLRRAGWL</sequence>
<feature type="transmembrane region" description="Helical" evidence="8">
    <location>
        <begin position="307"/>
        <end position="327"/>
    </location>
</feature>
<dbReference type="Gene3D" id="3.30.460.20">
    <property type="entry name" value="CorA soluble domain-like"/>
    <property type="match status" value="1"/>
</dbReference>
<protein>
    <recommendedName>
        <fullName evidence="8">Magnesium transport protein CorA</fullName>
    </recommendedName>
</protein>
<dbReference type="Proteomes" id="UP001350748">
    <property type="component" value="Unassembled WGS sequence"/>
</dbReference>
<keyword evidence="8" id="KW-0460">Magnesium</keyword>
<evidence type="ECO:0000313" key="9">
    <source>
        <dbReference type="EMBL" id="MEF3366704.1"/>
    </source>
</evidence>
<comment type="subcellular location">
    <subcellularLocation>
        <location evidence="1">Cell membrane</location>
        <topology evidence="1">Multi-pass membrane protein</topology>
    </subcellularLocation>
    <subcellularLocation>
        <location evidence="8">Membrane</location>
        <topology evidence="8">Multi-pass membrane protein</topology>
    </subcellularLocation>
</comment>
<keyword evidence="6 8" id="KW-1133">Transmembrane helix</keyword>
<evidence type="ECO:0000256" key="1">
    <source>
        <dbReference type="ARBA" id="ARBA00004651"/>
    </source>
</evidence>
<accession>A0ABU7XH46</accession>
<dbReference type="InterPro" id="IPR045863">
    <property type="entry name" value="CorA_TM1_TM2"/>
</dbReference>
<evidence type="ECO:0000256" key="6">
    <source>
        <dbReference type="ARBA" id="ARBA00022989"/>
    </source>
</evidence>
<dbReference type="InterPro" id="IPR004488">
    <property type="entry name" value="Mg/Co-transport_prot_CorA"/>
</dbReference>